<comment type="caution">
    <text evidence="2">The sequence shown here is derived from an EMBL/GenBank/DDBJ whole genome shotgun (WGS) entry which is preliminary data.</text>
</comment>
<name>A0A7W7YDH8_9BACT</name>
<proteinExistence type="predicted"/>
<sequence>MKALLICLSFCLFLTSALHAQSSTGQNTGQNNNQDGVTQDGLWQAKLKGGNYMVRCNAIIALSKHEYISDGVARVVEVNITLNSAQIVRFYFLEPYKPETGSSTLGAGTQALERAKGLFEQAAGRVSPDLVTPKVVKNYPASTHAHTIEFVLKEEARLTALYGSLERSFRTGQGRVFTE</sequence>
<dbReference type="EMBL" id="JACHIG010000008">
    <property type="protein sequence ID" value="MBB5034165.1"/>
    <property type="molecule type" value="Genomic_DNA"/>
</dbReference>
<gene>
    <name evidence="2" type="ORF">HNQ65_003756</name>
</gene>
<dbReference type="AlphaFoldDB" id="A0A7W7YDH8"/>
<feature type="signal peptide" evidence="1">
    <location>
        <begin position="1"/>
        <end position="20"/>
    </location>
</feature>
<dbReference type="RefSeq" id="WP_184341696.1">
    <property type="nucleotide sequence ID" value="NZ_JACHIG010000008.1"/>
</dbReference>
<keyword evidence="3" id="KW-1185">Reference proteome</keyword>
<evidence type="ECO:0000313" key="3">
    <source>
        <dbReference type="Proteomes" id="UP000590740"/>
    </source>
</evidence>
<dbReference type="Proteomes" id="UP000590740">
    <property type="component" value="Unassembled WGS sequence"/>
</dbReference>
<accession>A0A7W7YDH8</accession>
<evidence type="ECO:0000313" key="2">
    <source>
        <dbReference type="EMBL" id="MBB5034165.1"/>
    </source>
</evidence>
<evidence type="ECO:0000256" key="1">
    <source>
        <dbReference type="SAM" id="SignalP"/>
    </source>
</evidence>
<reference evidence="2 3" key="1">
    <citation type="submission" date="2020-08" db="EMBL/GenBank/DDBJ databases">
        <title>Genomic Encyclopedia of Type Strains, Phase IV (KMG-IV): sequencing the most valuable type-strain genomes for metagenomic binning, comparative biology and taxonomic classification.</title>
        <authorList>
            <person name="Goeker M."/>
        </authorList>
    </citation>
    <scope>NUCLEOTIDE SEQUENCE [LARGE SCALE GENOMIC DNA]</scope>
    <source>
        <strain evidence="2 3">DSM 12252</strain>
    </source>
</reference>
<feature type="chain" id="PRO_5030894110" evidence="1">
    <location>
        <begin position="21"/>
        <end position="179"/>
    </location>
</feature>
<protein>
    <submittedName>
        <fullName evidence="2">Uncharacterized protein</fullName>
    </submittedName>
</protein>
<organism evidence="2 3">
    <name type="scientific">Prosthecobacter vanneervenii</name>
    <dbReference type="NCBI Taxonomy" id="48466"/>
    <lineage>
        <taxon>Bacteria</taxon>
        <taxon>Pseudomonadati</taxon>
        <taxon>Verrucomicrobiota</taxon>
        <taxon>Verrucomicrobiia</taxon>
        <taxon>Verrucomicrobiales</taxon>
        <taxon>Verrucomicrobiaceae</taxon>
        <taxon>Prosthecobacter</taxon>
    </lineage>
</organism>
<keyword evidence="1" id="KW-0732">Signal</keyword>